<sequence>MAPPKVVLFDIGGVCVISPMSAIATYERTHSIPAGYINTAISHHAPNGAWQRAERGEIPLDASFFTAFKQDLSSPSLWRTYYISYLRRSRSLPTSQAIEEATVQTPPVPDIDAEGLFWDMMGASRVPDPHVWPALKRLRQVADETRGFVVAACSNTTIFPEGHPFNDPETKEGRFNRELKGMFDLFVSSAHVGLRKPERRMYEFTLGECQKVAREKGVIGREEKLRGEDVVFLDDIGGNLKGAGALGIRGIKVVIGKTEEAVAQLEKVTGLQLRGVTSKL</sequence>
<dbReference type="PANTHER" id="PTHR47829:SF1">
    <property type="entry name" value="HAD FAMILY PHOSPHATASE"/>
    <property type="match status" value="1"/>
</dbReference>
<gene>
    <name evidence="1" type="ORF">B9Z65_5748</name>
</gene>
<dbReference type="InterPro" id="IPR036412">
    <property type="entry name" value="HAD-like_sf"/>
</dbReference>
<evidence type="ECO:0008006" key="3">
    <source>
        <dbReference type="Google" id="ProtNLM"/>
    </source>
</evidence>
<dbReference type="SUPFAM" id="SSF56784">
    <property type="entry name" value="HAD-like"/>
    <property type="match status" value="1"/>
</dbReference>
<reference evidence="1 2" key="1">
    <citation type="submission" date="2017-05" db="EMBL/GenBank/DDBJ databases">
        <title>Draft genome sequence of Elsinoe australis.</title>
        <authorList>
            <person name="Cheng Q."/>
        </authorList>
    </citation>
    <scope>NUCLEOTIDE SEQUENCE [LARGE SCALE GENOMIC DNA]</scope>
    <source>
        <strain evidence="1 2">NL1</strain>
    </source>
</reference>
<protein>
    <recommendedName>
        <fullName evidence="3">HAD-like protein</fullName>
    </recommendedName>
</protein>
<dbReference type="Proteomes" id="UP000243723">
    <property type="component" value="Unassembled WGS sequence"/>
</dbReference>
<dbReference type="InterPro" id="IPR052898">
    <property type="entry name" value="ACAD10-like"/>
</dbReference>
<comment type="caution">
    <text evidence="1">The sequence shown here is derived from an EMBL/GenBank/DDBJ whole genome shotgun (WGS) entry which is preliminary data.</text>
</comment>
<keyword evidence="2" id="KW-1185">Reference proteome</keyword>
<proteinExistence type="predicted"/>
<dbReference type="STRING" id="40998.A0A2P7YIX6"/>
<evidence type="ECO:0000313" key="1">
    <source>
        <dbReference type="EMBL" id="PSK35933.1"/>
    </source>
</evidence>
<dbReference type="Gene3D" id="1.10.150.240">
    <property type="entry name" value="Putative phosphatase, domain 2"/>
    <property type="match status" value="1"/>
</dbReference>
<dbReference type="InterPro" id="IPR023198">
    <property type="entry name" value="PGP-like_dom2"/>
</dbReference>
<dbReference type="EMBL" id="NHZQ01000422">
    <property type="protein sequence ID" value="PSK35933.1"/>
    <property type="molecule type" value="Genomic_DNA"/>
</dbReference>
<dbReference type="PANTHER" id="PTHR47829">
    <property type="entry name" value="HYDROLASE, PUTATIVE (AFU_ORTHOLOGUE AFUA_1G12880)-RELATED"/>
    <property type="match status" value="1"/>
</dbReference>
<dbReference type="OrthoDB" id="1694274at2759"/>
<dbReference type="InterPro" id="IPR023214">
    <property type="entry name" value="HAD_sf"/>
</dbReference>
<evidence type="ECO:0000313" key="2">
    <source>
        <dbReference type="Proteomes" id="UP000243723"/>
    </source>
</evidence>
<dbReference type="Gene3D" id="3.40.50.1000">
    <property type="entry name" value="HAD superfamily/HAD-like"/>
    <property type="match status" value="1"/>
</dbReference>
<organism evidence="1 2">
    <name type="scientific">Elsinoe australis</name>
    <dbReference type="NCBI Taxonomy" id="40998"/>
    <lineage>
        <taxon>Eukaryota</taxon>
        <taxon>Fungi</taxon>
        <taxon>Dikarya</taxon>
        <taxon>Ascomycota</taxon>
        <taxon>Pezizomycotina</taxon>
        <taxon>Dothideomycetes</taxon>
        <taxon>Dothideomycetidae</taxon>
        <taxon>Myriangiales</taxon>
        <taxon>Elsinoaceae</taxon>
        <taxon>Elsinoe</taxon>
    </lineage>
</organism>
<accession>A0A2P7YIX6</accession>
<name>A0A2P7YIX6_9PEZI</name>
<dbReference type="AlphaFoldDB" id="A0A2P7YIX6"/>